<evidence type="ECO:0000256" key="4">
    <source>
        <dbReference type="ARBA" id="ARBA00022475"/>
    </source>
</evidence>
<keyword evidence="11" id="KW-1133">Transmembrane helix</keyword>
<name>A0ABD3BJQ1_9LAMI</name>
<dbReference type="PANTHER" id="PTHR27007">
    <property type="match status" value="1"/>
</dbReference>
<evidence type="ECO:0000256" key="16">
    <source>
        <dbReference type="RuleBase" id="RU000304"/>
    </source>
</evidence>
<keyword evidence="10 15" id="KW-0067">ATP-binding</keyword>
<evidence type="ECO:0000313" key="19">
    <source>
        <dbReference type="EMBL" id="KAL3617341.1"/>
    </source>
</evidence>
<dbReference type="EMBL" id="JAVIJP010000083">
    <property type="protein sequence ID" value="KAL3617341.1"/>
    <property type="molecule type" value="Genomic_DNA"/>
</dbReference>
<evidence type="ECO:0000256" key="11">
    <source>
        <dbReference type="ARBA" id="ARBA00022989"/>
    </source>
</evidence>
<dbReference type="Gene3D" id="1.10.510.10">
    <property type="entry name" value="Transferase(Phosphotransferase) domain 1"/>
    <property type="match status" value="1"/>
</dbReference>
<reference evidence="20" key="1">
    <citation type="journal article" date="2024" name="IScience">
        <title>Strigolactones Initiate the Formation of Haustorium-like Structures in Castilleja.</title>
        <authorList>
            <person name="Buerger M."/>
            <person name="Peterson D."/>
            <person name="Chory J."/>
        </authorList>
    </citation>
    <scope>NUCLEOTIDE SEQUENCE [LARGE SCALE GENOMIC DNA]</scope>
</reference>
<organism evidence="19 20">
    <name type="scientific">Castilleja foliolosa</name>
    <dbReference type="NCBI Taxonomy" id="1961234"/>
    <lineage>
        <taxon>Eukaryota</taxon>
        <taxon>Viridiplantae</taxon>
        <taxon>Streptophyta</taxon>
        <taxon>Embryophyta</taxon>
        <taxon>Tracheophyta</taxon>
        <taxon>Spermatophyta</taxon>
        <taxon>Magnoliopsida</taxon>
        <taxon>eudicotyledons</taxon>
        <taxon>Gunneridae</taxon>
        <taxon>Pentapetalae</taxon>
        <taxon>asterids</taxon>
        <taxon>lamiids</taxon>
        <taxon>Lamiales</taxon>
        <taxon>Orobanchaceae</taxon>
        <taxon>Pedicularideae</taxon>
        <taxon>Castillejinae</taxon>
        <taxon>Castilleja</taxon>
    </lineage>
</organism>
<dbReference type="InterPro" id="IPR008271">
    <property type="entry name" value="Ser/Thr_kinase_AS"/>
</dbReference>
<sequence length="351" mass="39052">MLQRTLLVLATKDFAEEEKLGEGGFGGVYKGSLRDGGAGIAVKRVSRGSKQGLKEYVSEVKIISQLRHRNLVQLIGWCHERGELLLVYEFMPNGSLDSHLFKSKSILTWEVRYKIAQGLASGLLYLHEEWERCVVHRDIKSSNIMLDSNFNAKLGDFGLARLVDHEKGSQTTVLAGTMGYMAPECVITGRASKETDIYSFGIVLLEIACGRKPIELKYRENKNQVVLVEWVWSLYGMGKLLEAADPNLSTEFDEREMEQLMTVGLWCVHSDCNHRPSIRQAIYLLNFEAPLPILPPALPVPKYFGPTMSIELNSTGTYSGGVSDPNNYSNYSSSSNVTSSSETNSTALLRA</sequence>
<evidence type="ECO:0000256" key="8">
    <source>
        <dbReference type="ARBA" id="ARBA00022741"/>
    </source>
</evidence>
<keyword evidence="20" id="KW-1185">Reference proteome</keyword>
<keyword evidence="8 15" id="KW-0547">Nucleotide-binding</keyword>
<dbReference type="Proteomes" id="UP001632038">
    <property type="component" value="Unassembled WGS sequence"/>
</dbReference>
<evidence type="ECO:0000256" key="17">
    <source>
        <dbReference type="SAM" id="MobiDB-lite"/>
    </source>
</evidence>
<dbReference type="FunFam" id="1.10.510.10:FF:000240">
    <property type="entry name" value="Lectin-domain containing receptor kinase A4.3"/>
    <property type="match status" value="1"/>
</dbReference>
<keyword evidence="5" id="KW-0808">Transferase</keyword>
<evidence type="ECO:0000256" key="1">
    <source>
        <dbReference type="ARBA" id="ARBA00004251"/>
    </source>
</evidence>
<keyword evidence="4" id="KW-1003">Cell membrane</keyword>
<feature type="region of interest" description="Disordered" evidence="17">
    <location>
        <begin position="331"/>
        <end position="351"/>
    </location>
</feature>
<evidence type="ECO:0000256" key="13">
    <source>
        <dbReference type="ARBA" id="ARBA00023170"/>
    </source>
</evidence>
<dbReference type="CDD" id="cd14066">
    <property type="entry name" value="STKc_IRAK"/>
    <property type="match status" value="1"/>
</dbReference>
<dbReference type="FunFam" id="3.30.200.20:FF:000168">
    <property type="entry name" value="L-type lectin-domain containing receptor kinase IX.1"/>
    <property type="match status" value="1"/>
</dbReference>
<keyword evidence="13 19" id="KW-0675">Receptor</keyword>
<evidence type="ECO:0000256" key="14">
    <source>
        <dbReference type="ARBA" id="ARBA00023180"/>
    </source>
</evidence>
<dbReference type="InterPro" id="IPR000719">
    <property type="entry name" value="Prot_kinase_dom"/>
</dbReference>
<dbReference type="PROSITE" id="PS50011">
    <property type="entry name" value="PROTEIN_KINASE_DOM"/>
    <property type="match status" value="1"/>
</dbReference>
<proteinExistence type="inferred from homology"/>
<evidence type="ECO:0000256" key="7">
    <source>
        <dbReference type="ARBA" id="ARBA00022729"/>
    </source>
</evidence>
<dbReference type="PROSITE" id="PS00107">
    <property type="entry name" value="PROTEIN_KINASE_ATP"/>
    <property type="match status" value="1"/>
</dbReference>
<dbReference type="SMART" id="SM00220">
    <property type="entry name" value="S_TKc"/>
    <property type="match status" value="1"/>
</dbReference>
<comment type="similarity">
    <text evidence="3">In the C-terminal section; belongs to the protein kinase superfamily. Ser/Thr protein kinase family.</text>
</comment>
<dbReference type="AlphaFoldDB" id="A0ABD3BJQ1"/>
<keyword evidence="9 19" id="KW-0418">Kinase</keyword>
<evidence type="ECO:0000256" key="15">
    <source>
        <dbReference type="PROSITE-ProRule" id="PRU10141"/>
    </source>
</evidence>
<evidence type="ECO:0000256" key="12">
    <source>
        <dbReference type="ARBA" id="ARBA00023136"/>
    </source>
</evidence>
<keyword evidence="7" id="KW-0732">Signal</keyword>
<dbReference type="InterPro" id="IPR011009">
    <property type="entry name" value="Kinase-like_dom_sf"/>
</dbReference>
<dbReference type="InterPro" id="IPR050528">
    <property type="entry name" value="L-type_Lectin-RKs"/>
</dbReference>
<comment type="similarity">
    <text evidence="2">In the N-terminal section; belongs to the leguminous lectin family.</text>
</comment>
<keyword evidence="6" id="KW-0812">Transmembrane</keyword>
<feature type="domain" description="Protein kinase" evidence="18">
    <location>
        <begin position="14"/>
        <end position="294"/>
    </location>
</feature>
<dbReference type="GO" id="GO:0005524">
    <property type="term" value="F:ATP binding"/>
    <property type="evidence" value="ECO:0007669"/>
    <property type="project" value="UniProtKB-UniRule"/>
</dbReference>
<protein>
    <submittedName>
        <fullName evidence="19">L-type lectin-domain containing receptor kinase IX.1</fullName>
    </submittedName>
</protein>
<accession>A0ABD3BJQ1</accession>
<evidence type="ECO:0000256" key="6">
    <source>
        <dbReference type="ARBA" id="ARBA00022692"/>
    </source>
</evidence>
<dbReference type="SUPFAM" id="SSF56112">
    <property type="entry name" value="Protein kinase-like (PK-like)"/>
    <property type="match status" value="1"/>
</dbReference>
<evidence type="ECO:0000256" key="9">
    <source>
        <dbReference type="ARBA" id="ARBA00022777"/>
    </source>
</evidence>
<keyword evidence="12" id="KW-0472">Membrane</keyword>
<keyword evidence="16" id="KW-0723">Serine/threonine-protein kinase</keyword>
<evidence type="ECO:0000256" key="10">
    <source>
        <dbReference type="ARBA" id="ARBA00022840"/>
    </source>
</evidence>
<dbReference type="Gene3D" id="3.30.200.20">
    <property type="entry name" value="Phosphorylase Kinase, domain 1"/>
    <property type="match status" value="1"/>
</dbReference>
<dbReference type="GO" id="GO:0005886">
    <property type="term" value="C:plasma membrane"/>
    <property type="evidence" value="ECO:0007669"/>
    <property type="project" value="UniProtKB-SubCell"/>
</dbReference>
<comment type="caution">
    <text evidence="19">The sequence shown here is derived from an EMBL/GenBank/DDBJ whole genome shotgun (WGS) entry which is preliminary data.</text>
</comment>
<gene>
    <name evidence="19" type="primary">LECRK91</name>
    <name evidence="19" type="ORF">CASFOL_038886</name>
</gene>
<feature type="binding site" evidence="15">
    <location>
        <position position="43"/>
    </location>
    <ligand>
        <name>ATP</name>
        <dbReference type="ChEBI" id="CHEBI:30616"/>
    </ligand>
</feature>
<evidence type="ECO:0000256" key="5">
    <source>
        <dbReference type="ARBA" id="ARBA00022679"/>
    </source>
</evidence>
<dbReference type="GO" id="GO:0002229">
    <property type="term" value="P:defense response to oomycetes"/>
    <property type="evidence" value="ECO:0007669"/>
    <property type="project" value="UniProtKB-ARBA"/>
</dbReference>
<dbReference type="GO" id="GO:0004674">
    <property type="term" value="F:protein serine/threonine kinase activity"/>
    <property type="evidence" value="ECO:0007669"/>
    <property type="project" value="UniProtKB-KW"/>
</dbReference>
<evidence type="ECO:0000313" key="20">
    <source>
        <dbReference type="Proteomes" id="UP001632038"/>
    </source>
</evidence>
<comment type="subcellular location">
    <subcellularLocation>
        <location evidence="1">Cell membrane</location>
        <topology evidence="1">Single-pass type I membrane protein</topology>
    </subcellularLocation>
</comment>
<dbReference type="InterPro" id="IPR017441">
    <property type="entry name" value="Protein_kinase_ATP_BS"/>
</dbReference>
<evidence type="ECO:0000256" key="3">
    <source>
        <dbReference type="ARBA" id="ARBA00010217"/>
    </source>
</evidence>
<dbReference type="Pfam" id="PF00069">
    <property type="entry name" value="Pkinase"/>
    <property type="match status" value="1"/>
</dbReference>
<dbReference type="PROSITE" id="PS00108">
    <property type="entry name" value="PROTEIN_KINASE_ST"/>
    <property type="match status" value="1"/>
</dbReference>
<evidence type="ECO:0000259" key="18">
    <source>
        <dbReference type="PROSITE" id="PS50011"/>
    </source>
</evidence>
<evidence type="ECO:0000256" key="2">
    <source>
        <dbReference type="ARBA" id="ARBA00008536"/>
    </source>
</evidence>
<keyword evidence="14" id="KW-0325">Glycoprotein</keyword>
<comment type="similarity">
    <text evidence="16">Belongs to the protein kinase superfamily.</text>
</comment>